<feature type="transmembrane region" description="Helical" evidence="1">
    <location>
        <begin position="393"/>
        <end position="414"/>
    </location>
</feature>
<feature type="transmembrane region" description="Helical" evidence="1">
    <location>
        <begin position="33"/>
        <end position="50"/>
    </location>
</feature>
<feature type="transmembrane region" description="Helical" evidence="1">
    <location>
        <begin position="57"/>
        <end position="79"/>
    </location>
</feature>
<dbReference type="HOGENOM" id="CLU_628040_0_0_9"/>
<evidence type="ECO:0008006" key="4">
    <source>
        <dbReference type="Google" id="ProtNLM"/>
    </source>
</evidence>
<feature type="transmembrane region" description="Helical" evidence="1">
    <location>
        <begin position="363"/>
        <end position="387"/>
    </location>
</feature>
<feature type="transmembrane region" description="Helical" evidence="1">
    <location>
        <begin position="181"/>
        <end position="198"/>
    </location>
</feature>
<feature type="transmembrane region" description="Helical" evidence="1">
    <location>
        <begin position="227"/>
        <end position="244"/>
    </location>
</feature>
<dbReference type="AlphaFoldDB" id="G2PY02"/>
<dbReference type="KEGG" id="clc:Calla_2338"/>
<dbReference type="EMBL" id="CP003001">
    <property type="protein sequence ID" value="AEM74869.1"/>
    <property type="molecule type" value="Genomic_DNA"/>
</dbReference>
<dbReference type="PANTHER" id="PTHR37422:SF13">
    <property type="entry name" value="LIPOPOLYSACCHARIDE BIOSYNTHESIS PROTEIN PA4999-RELATED"/>
    <property type="match status" value="1"/>
</dbReference>
<organism evidence="2 3">
    <name type="scientific">Caldicellulosiruptor acetigenus 6A</name>
    <dbReference type="NCBI Taxonomy" id="632516"/>
    <lineage>
        <taxon>Bacteria</taxon>
        <taxon>Bacillati</taxon>
        <taxon>Bacillota</taxon>
        <taxon>Bacillota incertae sedis</taxon>
        <taxon>Caldicellulosiruptorales</taxon>
        <taxon>Caldicellulosiruptoraceae</taxon>
        <taxon>Caldicellulosiruptor</taxon>
    </lineage>
</organism>
<reference evidence="2 3" key="1">
    <citation type="submission" date="2011-08" db="EMBL/GenBank/DDBJ databases">
        <title>Complete sequence of Caldicellulosiruptor lactoaceticus 6A.</title>
        <authorList>
            <consortium name="US DOE Joint Genome Institute"/>
            <person name="Lucas S."/>
            <person name="Han J."/>
            <person name="Lapidus A."/>
            <person name="Cheng J.-F."/>
            <person name="Goodwin L."/>
            <person name="Pitluck S."/>
            <person name="Peters L."/>
            <person name="Davenport K."/>
            <person name="Detter J.C."/>
            <person name="Han C."/>
            <person name="Tapia R."/>
            <person name="Land M."/>
            <person name="Hauser L."/>
            <person name="Kyrpides N."/>
            <person name="Ivanova N."/>
            <person name="Ovchinnikova G."/>
            <person name="Pagani I."/>
            <person name="Blumer-Schuette S.E."/>
            <person name="Kelly R.M."/>
            <person name="Woyke T."/>
        </authorList>
    </citation>
    <scope>NUCLEOTIDE SEQUENCE [LARGE SCALE GENOMIC DNA]</scope>
    <source>
        <strain evidence="2 3">6A</strain>
    </source>
</reference>
<sequence>MERKNNTVDYILFSVLCLFVFAIPKSGFNICNIPFYVGIIVVVIYIALNLRFYKPLVLIDLIPYWGFISLLIYLLMHDLNNKETVIRYILGFVVLPILFNIIIRKKLSIKDMLKIITIVGAIPVIYGIIQIMFGIESTIIPGLTANYTQLKNFNFDVYKLLTAKCNKVGEYYKLISTYQNGNMFGIFLVLYYPLLLYWEKTKWKNISYLLQSLTIICIFRSLSRTAIIAFVMLIVILNLVRIFFKKFNITIKEFVYKTTLTITILIILSTISKEGLIKPIIMRLFNNKSEEIVTMNNRITPGLLSNTSLVKLLLGNPNFGHESLYVEVLFSLGILMGCLFLLTLFFIDYKLVKFLKNKGSSELYGVFILSFLSVQIAAISDIAWGLFPIESQFWIIYALNIIALSQSDIDISSVKLQRAFSFMRQMIFKISTKNST</sequence>
<keyword evidence="1" id="KW-1133">Transmembrane helix</keyword>
<gene>
    <name evidence="2" type="ORF">Calla_2338</name>
</gene>
<feature type="transmembrane region" description="Helical" evidence="1">
    <location>
        <begin position="115"/>
        <end position="135"/>
    </location>
</feature>
<dbReference type="InterPro" id="IPR051533">
    <property type="entry name" value="WaaL-like"/>
</dbReference>
<feature type="transmembrane region" description="Helical" evidence="1">
    <location>
        <begin position="328"/>
        <end position="351"/>
    </location>
</feature>
<dbReference type="PANTHER" id="PTHR37422">
    <property type="entry name" value="TEICHURONIC ACID BIOSYNTHESIS PROTEIN TUAE"/>
    <property type="match status" value="1"/>
</dbReference>
<keyword evidence="1" id="KW-0472">Membrane</keyword>
<protein>
    <recommendedName>
        <fullName evidence="4">O-antigen polymerase</fullName>
    </recommendedName>
</protein>
<dbReference type="Proteomes" id="UP000009257">
    <property type="component" value="Chromosome"/>
</dbReference>
<feature type="transmembrane region" description="Helical" evidence="1">
    <location>
        <begin position="254"/>
        <end position="272"/>
    </location>
</feature>
<evidence type="ECO:0000256" key="1">
    <source>
        <dbReference type="SAM" id="Phobius"/>
    </source>
</evidence>
<evidence type="ECO:0000313" key="2">
    <source>
        <dbReference type="EMBL" id="AEM74869.1"/>
    </source>
</evidence>
<feature type="transmembrane region" description="Helical" evidence="1">
    <location>
        <begin position="7"/>
        <end position="27"/>
    </location>
</feature>
<name>G2PY02_9FIRM</name>
<accession>G2PY02</accession>
<feature type="transmembrane region" description="Helical" evidence="1">
    <location>
        <begin position="205"/>
        <end position="221"/>
    </location>
</feature>
<evidence type="ECO:0000313" key="3">
    <source>
        <dbReference type="Proteomes" id="UP000009257"/>
    </source>
</evidence>
<feature type="transmembrane region" description="Helical" evidence="1">
    <location>
        <begin position="85"/>
        <end position="103"/>
    </location>
</feature>
<dbReference type="RefSeq" id="WP_014043320.1">
    <property type="nucleotide sequence ID" value="NC_015949.1"/>
</dbReference>
<keyword evidence="1" id="KW-0812">Transmembrane</keyword>
<proteinExistence type="predicted"/>